<dbReference type="Gene3D" id="3.40.50.2300">
    <property type="match status" value="1"/>
</dbReference>
<organism evidence="6 7">
    <name type="scientific">Acidobacterium capsulatum (strain ATCC 51196 / DSM 11244 / BCRC 80197 / JCM 7670 / NBRC 15755 / NCIMB 13165 / 161)</name>
    <dbReference type="NCBI Taxonomy" id="240015"/>
    <lineage>
        <taxon>Bacteria</taxon>
        <taxon>Pseudomonadati</taxon>
        <taxon>Acidobacteriota</taxon>
        <taxon>Terriglobia</taxon>
        <taxon>Terriglobales</taxon>
        <taxon>Acidobacteriaceae</taxon>
        <taxon>Acidobacterium</taxon>
    </lineage>
</organism>
<dbReference type="CDD" id="cd06170">
    <property type="entry name" value="LuxR_C_like"/>
    <property type="match status" value="1"/>
</dbReference>
<dbReference type="InParanoid" id="C1F7G9"/>
<dbReference type="CDD" id="cd17535">
    <property type="entry name" value="REC_NarL-like"/>
    <property type="match status" value="1"/>
</dbReference>
<dbReference type="eggNOG" id="COG2197">
    <property type="taxonomic scope" value="Bacteria"/>
</dbReference>
<dbReference type="PRINTS" id="PR00038">
    <property type="entry name" value="HTHLUXR"/>
</dbReference>
<evidence type="ECO:0000313" key="7">
    <source>
        <dbReference type="Proteomes" id="UP000002207"/>
    </source>
</evidence>
<dbReference type="GO" id="GO:0000160">
    <property type="term" value="P:phosphorelay signal transduction system"/>
    <property type="evidence" value="ECO:0007669"/>
    <property type="project" value="InterPro"/>
</dbReference>
<dbReference type="SUPFAM" id="SSF52172">
    <property type="entry name" value="CheY-like"/>
    <property type="match status" value="1"/>
</dbReference>
<dbReference type="PROSITE" id="PS50110">
    <property type="entry name" value="RESPONSE_REGULATORY"/>
    <property type="match status" value="1"/>
</dbReference>
<dbReference type="SUPFAM" id="SSF46894">
    <property type="entry name" value="C-terminal effector domain of the bipartite response regulators"/>
    <property type="match status" value="1"/>
</dbReference>
<dbReference type="STRING" id="240015.ACP_3536"/>
<evidence type="ECO:0000259" key="4">
    <source>
        <dbReference type="PROSITE" id="PS50043"/>
    </source>
</evidence>
<dbReference type="InterPro" id="IPR016032">
    <property type="entry name" value="Sig_transdc_resp-reg_C-effctor"/>
</dbReference>
<dbReference type="Pfam" id="PF00196">
    <property type="entry name" value="GerE"/>
    <property type="match status" value="1"/>
</dbReference>
<evidence type="ECO:0000259" key="5">
    <source>
        <dbReference type="PROSITE" id="PS50110"/>
    </source>
</evidence>
<dbReference type="PANTHER" id="PTHR43214">
    <property type="entry name" value="TWO-COMPONENT RESPONSE REGULATOR"/>
    <property type="match status" value="1"/>
</dbReference>
<dbReference type="InterPro" id="IPR000792">
    <property type="entry name" value="Tscrpt_reg_LuxR_C"/>
</dbReference>
<dbReference type="FunCoup" id="C1F7G9">
    <property type="interactions" value="400"/>
</dbReference>
<dbReference type="InterPro" id="IPR001789">
    <property type="entry name" value="Sig_transdc_resp-reg_receiver"/>
</dbReference>
<dbReference type="InterPro" id="IPR039420">
    <property type="entry name" value="WalR-like"/>
</dbReference>
<dbReference type="HOGENOM" id="CLU_000445_90_10_0"/>
<evidence type="ECO:0000313" key="6">
    <source>
        <dbReference type="EMBL" id="ACO32819.1"/>
    </source>
</evidence>
<sequence>MEPLMPPKIRVLIVDDHPVVRAGLTSMLSTKPQLHMLPAASGGAEALTVLEEEQVDVVLLDLKMPGINGIEVLHRLNNRGALPRTIILSSYEMDEDIYRAIQAGARGYLIKDTTQEEILEAIAAVHAGSLHLPRHIAQRISERIGRQELTRRETEILEMLAKGLTNKEIGRVFGISENTARNHVNSIIQKLEVSDRTEAATTAILRGIIQFDH</sequence>
<dbReference type="SMART" id="SM00448">
    <property type="entry name" value="REC"/>
    <property type="match status" value="1"/>
</dbReference>
<dbReference type="InterPro" id="IPR011006">
    <property type="entry name" value="CheY-like_superfamily"/>
</dbReference>
<dbReference type="InterPro" id="IPR058245">
    <property type="entry name" value="NreC/VraR/RcsB-like_REC"/>
</dbReference>
<dbReference type="KEGG" id="aca:ACP_3536"/>
<dbReference type="Pfam" id="PF00072">
    <property type="entry name" value="Response_reg"/>
    <property type="match status" value="1"/>
</dbReference>
<dbReference type="AlphaFoldDB" id="C1F7G9"/>
<keyword evidence="1 3" id="KW-0597">Phosphoprotein</keyword>
<evidence type="ECO:0000256" key="2">
    <source>
        <dbReference type="ARBA" id="ARBA00023125"/>
    </source>
</evidence>
<dbReference type="EMBL" id="CP001472">
    <property type="protein sequence ID" value="ACO32819.1"/>
    <property type="molecule type" value="Genomic_DNA"/>
</dbReference>
<dbReference type="PANTHER" id="PTHR43214:SF43">
    <property type="entry name" value="TWO-COMPONENT RESPONSE REGULATOR"/>
    <property type="match status" value="1"/>
</dbReference>
<keyword evidence="2" id="KW-0238">DNA-binding</keyword>
<evidence type="ECO:0000256" key="1">
    <source>
        <dbReference type="ARBA" id="ARBA00022553"/>
    </source>
</evidence>
<name>C1F7G9_ACIC5</name>
<protein>
    <submittedName>
        <fullName evidence="6">Two-component response regulator</fullName>
    </submittedName>
</protein>
<dbReference type="PROSITE" id="PS50043">
    <property type="entry name" value="HTH_LUXR_2"/>
    <property type="match status" value="1"/>
</dbReference>
<proteinExistence type="predicted"/>
<keyword evidence="7" id="KW-1185">Reference proteome</keyword>
<reference evidence="6 7" key="1">
    <citation type="journal article" date="2009" name="Appl. Environ. Microbiol.">
        <title>Three genomes from the phylum Acidobacteria provide insight into the lifestyles of these microorganisms in soils.</title>
        <authorList>
            <person name="Ward N.L."/>
            <person name="Challacombe J.F."/>
            <person name="Janssen P.H."/>
            <person name="Henrissat B."/>
            <person name="Coutinho P.M."/>
            <person name="Wu M."/>
            <person name="Xie G."/>
            <person name="Haft D.H."/>
            <person name="Sait M."/>
            <person name="Badger J."/>
            <person name="Barabote R.D."/>
            <person name="Bradley B."/>
            <person name="Brettin T.S."/>
            <person name="Brinkac L.M."/>
            <person name="Bruce D."/>
            <person name="Creasy T."/>
            <person name="Daugherty S.C."/>
            <person name="Davidsen T.M."/>
            <person name="DeBoy R.T."/>
            <person name="Detter J.C."/>
            <person name="Dodson R.J."/>
            <person name="Durkin A.S."/>
            <person name="Ganapathy A."/>
            <person name="Gwinn-Giglio M."/>
            <person name="Han C.S."/>
            <person name="Khouri H."/>
            <person name="Kiss H."/>
            <person name="Kothari S.P."/>
            <person name="Madupu R."/>
            <person name="Nelson K.E."/>
            <person name="Nelson W.C."/>
            <person name="Paulsen I."/>
            <person name="Penn K."/>
            <person name="Ren Q."/>
            <person name="Rosovitz M.J."/>
            <person name="Selengut J.D."/>
            <person name="Shrivastava S."/>
            <person name="Sullivan S.A."/>
            <person name="Tapia R."/>
            <person name="Thompson L.S."/>
            <person name="Watkins K.L."/>
            <person name="Yang Q."/>
            <person name="Yu C."/>
            <person name="Zafar N."/>
            <person name="Zhou L."/>
            <person name="Kuske C.R."/>
        </authorList>
    </citation>
    <scope>NUCLEOTIDE SEQUENCE [LARGE SCALE GENOMIC DNA]</scope>
    <source>
        <strain evidence="7">ATCC 51196 / DSM 11244 / BCRC 80197 / JCM 7670 / NBRC 15755 / NCIMB 13165 / 161</strain>
    </source>
</reference>
<feature type="modified residue" description="4-aspartylphosphate" evidence="3">
    <location>
        <position position="61"/>
    </location>
</feature>
<gene>
    <name evidence="6" type="ordered locus">ACP_3536</name>
</gene>
<feature type="domain" description="HTH luxR-type" evidence="4">
    <location>
        <begin position="142"/>
        <end position="207"/>
    </location>
</feature>
<dbReference type="GO" id="GO:0003677">
    <property type="term" value="F:DNA binding"/>
    <property type="evidence" value="ECO:0007669"/>
    <property type="project" value="UniProtKB-KW"/>
</dbReference>
<dbReference type="GO" id="GO:0006355">
    <property type="term" value="P:regulation of DNA-templated transcription"/>
    <property type="evidence" value="ECO:0007669"/>
    <property type="project" value="InterPro"/>
</dbReference>
<dbReference type="SMART" id="SM00421">
    <property type="entry name" value="HTH_LUXR"/>
    <property type="match status" value="1"/>
</dbReference>
<accession>C1F7G9</accession>
<dbReference type="Proteomes" id="UP000002207">
    <property type="component" value="Chromosome"/>
</dbReference>
<feature type="domain" description="Response regulatory" evidence="5">
    <location>
        <begin position="10"/>
        <end position="126"/>
    </location>
</feature>
<dbReference type="OrthoDB" id="9779069at2"/>
<evidence type="ECO:0000256" key="3">
    <source>
        <dbReference type="PROSITE-ProRule" id="PRU00169"/>
    </source>
</evidence>